<dbReference type="GO" id="GO:0006888">
    <property type="term" value="P:endoplasmic reticulum to Golgi vesicle-mediated transport"/>
    <property type="evidence" value="ECO:0007669"/>
    <property type="project" value="TreeGrafter"/>
</dbReference>
<dbReference type="Proteomes" id="UP000279307">
    <property type="component" value="Chromosome 6"/>
</dbReference>
<evidence type="ECO:0000256" key="3">
    <source>
        <dbReference type="ARBA" id="ARBA00023054"/>
    </source>
</evidence>
<feature type="coiled-coil region" evidence="4">
    <location>
        <begin position="816"/>
        <end position="850"/>
    </location>
</feature>
<evidence type="ECO:0000313" key="9">
    <source>
        <dbReference type="Proteomes" id="UP000053097"/>
    </source>
</evidence>
<feature type="region of interest" description="Disordered" evidence="5">
    <location>
        <begin position="1354"/>
        <end position="1377"/>
    </location>
</feature>
<evidence type="ECO:0000256" key="4">
    <source>
        <dbReference type="SAM" id="Coils"/>
    </source>
</evidence>
<gene>
    <name evidence="8" type="ORF">DMN91_006233</name>
    <name evidence="7" type="ORF">X777_10221</name>
</gene>
<evidence type="ECO:0000259" key="6">
    <source>
        <dbReference type="PROSITE" id="PS50913"/>
    </source>
</evidence>
<evidence type="ECO:0000313" key="10">
    <source>
        <dbReference type="Proteomes" id="UP000279307"/>
    </source>
</evidence>
<keyword evidence="9" id="KW-1185">Reference proteome</keyword>
<evidence type="ECO:0000256" key="2">
    <source>
        <dbReference type="ARBA" id="ARBA00023034"/>
    </source>
</evidence>
<feature type="coiled-coil region" evidence="4">
    <location>
        <begin position="1132"/>
        <end position="1191"/>
    </location>
</feature>
<dbReference type="GO" id="GO:0005794">
    <property type="term" value="C:Golgi apparatus"/>
    <property type="evidence" value="ECO:0007669"/>
    <property type="project" value="UniProtKB-SubCell"/>
</dbReference>
<evidence type="ECO:0000313" key="8">
    <source>
        <dbReference type="EMBL" id="RLU21857.1"/>
    </source>
</evidence>
<dbReference type="InterPro" id="IPR000237">
    <property type="entry name" value="GRIP_dom"/>
</dbReference>
<dbReference type="GO" id="GO:0007030">
    <property type="term" value="P:Golgi organization"/>
    <property type="evidence" value="ECO:0007669"/>
    <property type="project" value="TreeGrafter"/>
</dbReference>
<feature type="coiled-coil region" evidence="4">
    <location>
        <begin position="505"/>
        <end position="532"/>
    </location>
</feature>
<dbReference type="PANTHER" id="PTHR18921:SF2">
    <property type="entry name" value="THYROID RECEPTOR-INTERACTING PROTEIN 11"/>
    <property type="match status" value="1"/>
</dbReference>
<feature type="domain" description="GRIP" evidence="6">
    <location>
        <begin position="1307"/>
        <end position="1356"/>
    </location>
</feature>
<dbReference type="EMBL" id="KK107020">
    <property type="protein sequence ID" value="EZA62591.1"/>
    <property type="molecule type" value="Genomic_DNA"/>
</dbReference>
<keyword evidence="7" id="KW-0675">Receptor</keyword>
<evidence type="ECO:0000256" key="5">
    <source>
        <dbReference type="SAM" id="MobiDB-lite"/>
    </source>
</evidence>
<evidence type="ECO:0000313" key="7">
    <source>
        <dbReference type="EMBL" id="EZA62591.1"/>
    </source>
</evidence>
<feature type="coiled-coil region" evidence="4">
    <location>
        <begin position="911"/>
        <end position="991"/>
    </location>
</feature>
<dbReference type="GO" id="GO:0031267">
    <property type="term" value="F:small GTPase binding"/>
    <property type="evidence" value="ECO:0007669"/>
    <property type="project" value="TreeGrafter"/>
</dbReference>
<dbReference type="STRING" id="2015173.A0A026X3L0"/>
<keyword evidence="2" id="KW-0333">Golgi apparatus</keyword>
<evidence type="ECO:0000256" key="1">
    <source>
        <dbReference type="ARBA" id="ARBA00004555"/>
    </source>
</evidence>
<reference evidence="8 10" key="2">
    <citation type="journal article" date="2018" name="Genome Res.">
        <title>The genomic architecture and molecular evolution of ant odorant receptors.</title>
        <authorList>
            <person name="McKenzie S.K."/>
            <person name="Kronauer D.J.C."/>
        </authorList>
    </citation>
    <scope>NUCLEOTIDE SEQUENCE [LARGE SCALE GENOMIC DNA]</scope>
    <source>
        <strain evidence="8">Clonal line C1</strain>
    </source>
</reference>
<dbReference type="Proteomes" id="UP000053097">
    <property type="component" value="Unassembled WGS sequence"/>
</dbReference>
<feature type="compositionally biased region" description="Polar residues" evidence="5">
    <location>
        <begin position="1359"/>
        <end position="1372"/>
    </location>
</feature>
<accession>A0A026X3L0</accession>
<feature type="coiled-coil region" evidence="4">
    <location>
        <begin position="34"/>
        <end position="61"/>
    </location>
</feature>
<reference evidence="8" key="3">
    <citation type="submission" date="2018-07" db="EMBL/GenBank/DDBJ databases">
        <authorList>
            <person name="Mckenzie S.K."/>
            <person name="Kronauer D.J.C."/>
        </authorList>
    </citation>
    <scope>NUCLEOTIDE SEQUENCE</scope>
    <source>
        <strain evidence="8">Clonal line C1</strain>
    </source>
</reference>
<feature type="region of interest" description="Disordered" evidence="5">
    <location>
        <begin position="1391"/>
        <end position="1429"/>
    </location>
</feature>
<dbReference type="PANTHER" id="PTHR18921">
    <property type="entry name" value="MYOSIN HEAVY CHAIN - RELATED"/>
    <property type="match status" value="1"/>
</dbReference>
<comment type="subcellular location">
    <subcellularLocation>
        <location evidence="1">Golgi apparatus</location>
    </subcellularLocation>
</comment>
<feature type="coiled-coil region" evidence="4">
    <location>
        <begin position="592"/>
        <end position="788"/>
    </location>
</feature>
<feature type="coiled-coil region" evidence="4">
    <location>
        <begin position="282"/>
        <end position="362"/>
    </location>
</feature>
<sequence>MAWFGDSLSSLSNLKGQITNFTKEVLSDGIVEEIDERSKALQEANEKCSQLQDMLNAKDAEITLLRRQNCELQKAVIEINTKSKESNSTNHVDETERVFWDPCINNRNAKNQNHVRQLQEQLAQATVKIRELEYELKCVQKVNNTSLKDDIPEGHQKAEVLRAKQDMMNRIIQMEEKTREAERNARHIQLDEATLTNDFRSVISKLNSREKFDLINGALKALQIENETFDKVKDCKMSSEELKKVGDVEYNPLVLKHHFDANLQQSKPHDTAQEFSINKEETRNLRKRIEELGNENKDLLNAMEKLDEEHTQSIEKLLSLREETTKKHHSLQNAYDQLSLEYNEAQRRVTELQNNESKLDKNACIETSYQSVQTDDTGKLDRHTEMVASQQQGDAISKTSVLDDITQKVKTILRNYTIRSVEAEESIFETIAKQYVDARWKLDILERKVTEVTRELKETEEIKDGLQMECEELQSHIDSYRVLLENQALIKSSLPCIPEASEERVASLETDIESLREEVKRLLVENKTIQEMNSTLMNVARSKKESANQLQEDINRKVHSSVEEDKKCLVPLKEENSLNEDITATEQLKFDYENVKRELSLSMSNIKLLENNLASLEDTVDRLTQENNNLLQTNRHLDTQLCDKTSQEHGLQEKNDCLLDDLRKQLDAANRENTDLQNDILYKEKELDGMGIQIDIKQSQVAKLNQDNDRLIKENISLSEQLTATHDESLDKIELLNTEMELLQQEHEDLKQETSSYKEELVRMKERLHEAQESNTKLENEYHTLRTKCDQHETGETELQSQVSKTEKLENELSHKKSIMEEIDLLRNKCKVLEQEIEVLRAKKTQKFQEDATKVISANTDKTKEEELATTTNDSVRIEDNTMEHIKTESQNLEDMNIIFNERERKFVSIIDEERREKDIVKAHNEKLMHEITELHNKCQIASENRKESAEMAKQIIEDLSHLVREKDEEINVLQAEITRMKDTVTQISNELIIVKNQKEQHEQLISVKHNEGLHYQNEIQRLIQHINEQAVRIQELASKQTTNETREEQHLKKDRDSCNETIDQSRQNAEITILREKCDALETALIQEQSNNRILQNQLIESQNKEANSAKELERLRTHLVEMESSYTEEALIAETSRQELEARLLQAEEKVKSSSTAFTSASIRANQQVETLQQQIALITQQRDHIQAKLSNTEDKILQQSASLTNLQVVLEQFQQDKERDIILATEKIQSQLNESHKKQNEFLIEISILKQQLSEAKECLQAASRLSEQLEKKDEQIVRLNEEVAQLATSFNFADQKMKEVMERDETKVDKILIKNLLLGYLSSTTSDKSSILRVFANVLDFTESEKDKTGLNGMMAQSSRVGKNSTASLKEDEPSLSTAFVRFLESESKPKPQLPALPIVNSTSSRPGHNKQSTSSSSSSSSTQPTLLLSNVALPTFPDFVPARNTGSILKEVLKDS</sequence>
<feature type="compositionally biased region" description="Low complexity" evidence="5">
    <location>
        <begin position="1416"/>
        <end position="1429"/>
    </location>
</feature>
<proteinExistence type="predicted"/>
<dbReference type="PROSITE" id="PS50913">
    <property type="entry name" value="GRIP"/>
    <property type="match status" value="1"/>
</dbReference>
<name>A0A026X3L0_OOCBI</name>
<feature type="coiled-coil region" evidence="4">
    <location>
        <begin position="1256"/>
        <end position="1293"/>
    </location>
</feature>
<reference evidence="7 9" key="1">
    <citation type="journal article" date="2014" name="Curr. Biol.">
        <title>The genome of the clonal raider ant Cerapachys biroi.</title>
        <authorList>
            <person name="Oxley P.R."/>
            <person name="Ji L."/>
            <person name="Fetter-Pruneda I."/>
            <person name="McKenzie S.K."/>
            <person name="Li C."/>
            <person name="Hu H."/>
            <person name="Zhang G."/>
            <person name="Kronauer D.J."/>
        </authorList>
    </citation>
    <scope>NUCLEOTIDE SEQUENCE [LARGE SCALE GENOMIC DNA]</scope>
</reference>
<dbReference type="EMBL" id="QOIP01000006">
    <property type="protein sequence ID" value="RLU21857.1"/>
    <property type="molecule type" value="Genomic_DNA"/>
</dbReference>
<feature type="coiled-coil region" evidence="4">
    <location>
        <begin position="442"/>
        <end position="476"/>
    </location>
</feature>
<dbReference type="OrthoDB" id="425925at2759"/>
<dbReference type="OMA" id="RHIAQIS"/>
<feature type="coiled-coil region" evidence="4">
    <location>
        <begin position="1079"/>
        <end position="1106"/>
    </location>
</feature>
<organism evidence="7 9">
    <name type="scientific">Ooceraea biroi</name>
    <name type="common">Clonal raider ant</name>
    <name type="synonym">Cerapachys biroi</name>
    <dbReference type="NCBI Taxonomy" id="2015173"/>
    <lineage>
        <taxon>Eukaryota</taxon>
        <taxon>Metazoa</taxon>
        <taxon>Ecdysozoa</taxon>
        <taxon>Arthropoda</taxon>
        <taxon>Hexapoda</taxon>
        <taxon>Insecta</taxon>
        <taxon>Pterygota</taxon>
        <taxon>Neoptera</taxon>
        <taxon>Endopterygota</taxon>
        <taxon>Hymenoptera</taxon>
        <taxon>Apocrita</taxon>
        <taxon>Aculeata</taxon>
        <taxon>Formicoidea</taxon>
        <taxon>Formicidae</taxon>
        <taxon>Dorylinae</taxon>
        <taxon>Ooceraea</taxon>
    </lineage>
</organism>
<keyword evidence="3 4" id="KW-0175">Coiled coil</keyword>
<feature type="coiled-coil region" evidence="4">
    <location>
        <begin position="108"/>
        <end position="191"/>
    </location>
</feature>
<protein>
    <submittedName>
        <fullName evidence="7">Thyroid receptor-interacting protein</fullName>
    </submittedName>
</protein>
<feature type="compositionally biased region" description="Polar residues" evidence="5">
    <location>
        <begin position="1404"/>
        <end position="1415"/>
    </location>
</feature>